<sequence>MPPSLSDVGRVLGFGEGESRALSQLHLITLIEEGLSISALDRVSRSVAPEDATFKYRIVSRARLARRRKPGQDRLHGDESDRLVRLARVWTFATAVWGDEKAARDFFFRPHPLLDGRPPIDVVLASAMGAELVGDILGRLAYGTAA</sequence>
<organism evidence="3 4">
    <name type="scientific">Rhodospirillum rubrum (strain ATCC 11170 / ATH 1.1.1 / DSM 467 / LMG 4362 / NCIMB 8255 / S1)</name>
    <dbReference type="NCBI Taxonomy" id="269796"/>
    <lineage>
        <taxon>Bacteria</taxon>
        <taxon>Pseudomonadati</taxon>
        <taxon>Pseudomonadota</taxon>
        <taxon>Alphaproteobacteria</taxon>
        <taxon>Rhodospirillales</taxon>
        <taxon>Rhodospirillaceae</taxon>
        <taxon>Rhodospirillum</taxon>
    </lineage>
</organism>
<dbReference type="PATRIC" id="fig|269796.9.peg.3657"/>
<evidence type="ECO:0000259" key="1">
    <source>
        <dbReference type="Pfam" id="PF09722"/>
    </source>
</evidence>
<dbReference type="PhylomeDB" id="Q2RNG1"/>
<dbReference type="Pfam" id="PF09722">
    <property type="entry name" value="Xre_MbcA_ParS_C"/>
    <property type="match status" value="1"/>
</dbReference>
<dbReference type="GO" id="GO:0003677">
    <property type="term" value="F:DNA binding"/>
    <property type="evidence" value="ECO:0007669"/>
    <property type="project" value="InterPro"/>
</dbReference>
<accession>Q2RNG1</accession>
<dbReference type="AlphaFoldDB" id="Q2RNG1"/>
<dbReference type="Pfam" id="PF20432">
    <property type="entry name" value="Xre-like-HTH"/>
    <property type="match status" value="1"/>
</dbReference>
<dbReference type="RefSeq" id="WP_011391287.1">
    <property type="nucleotide sequence ID" value="NC_007643.1"/>
</dbReference>
<dbReference type="EnsemblBacteria" id="ABC24334">
    <property type="protein sequence ID" value="ABC24334"/>
    <property type="gene ID" value="Rru_A3540"/>
</dbReference>
<protein>
    <submittedName>
        <fullName evidence="3">Uncharacterized protein</fullName>
    </submittedName>
</protein>
<dbReference type="Proteomes" id="UP000001929">
    <property type="component" value="Chromosome"/>
</dbReference>
<evidence type="ECO:0000313" key="3">
    <source>
        <dbReference type="EMBL" id="ABC24334.1"/>
    </source>
</evidence>
<name>Q2RNG1_RHORT</name>
<feature type="domain" description="Antitoxin Xre-like helix-turn-helix" evidence="2">
    <location>
        <begin position="27"/>
        <end position="88"/>
    </location>
</feature>
<keyword evidence="4" id="KW-1185">Reference proteome</keyword>
<dbReference type="HOGENOM" id="CLU_109353_6_0_5"/>
<feature type="domain" description="Antitoxin Xre/MbcA/ParS-like toxin-binding" evidence="1">
    <location>
        <begin position="93"/>
        <end position="143"/>
    </location>
</feature>
<dbReference type="InterPro" id="IPR046847">
    <property type="entry name" value="Xre-like_HTH"/>
</dbReference>
<dbReference type="eggNOG" id="COG5642">
    <property type="taxonomic scope" value="Bacteria"/>
</dbReference>
<dbReference type="EMBL" id="CP000230">
    <property type="protein sequence ID" value="ABC24334.1"/>
    <property type="molecule type" value="Genomic_DNA"/>
</dbReference>
<dbReference type="STRING" id="269796.Rru_A3540"/>
<reference evidence="3 4" key="1">
    <citation type="journal article" date="2011" name="Stand. Genomic Sci.">
        <title>Complete genome sequence of Rhodospirillum rubrum type strain (S1).</title>
        <authorList>
            <person name="Munk A.C."/>
            <person name="Copeland A."/>
            <person name="Lucas S."/>
            <person name="Lapidus A."/>
            <person name="Del Rio T.G."/>
            <person name="Barry K."/>
            <person name="Detter J.C."/>
            <person name="Hammon N."/>
            <person name="Israni S."/>
            <person name="Pitluck S."/>
            <person name="Brettin T."/>
            <person name="Bruce D."/>
            <person name="Han C."/>
            <person name="Tapia R."/>
            <person name="Gilna P."/>
            <person name="Schmutz J."/>
            <person name="Larimer F."/>
            <person name="Land M."/>
            <person name="Kyrpides N.C."/>
            <person name="Mavromatis K."/>
            <person name="Richardson P."/>
            <person name="Rohde M."/>
            <person name="Goker M."/>
            <person name="Klenk H.P."/>
            <person name="Zhang Y."/>
            <person name="Roberts G.P."/>
            <person name="Reslewic S."/>
            <person name="Schwartz D.C."/>
        </authorList>
    </citation>
    <scope>NUCLEOTIDE SEQUENCE [LARGE SCALE GENOMIC DNA]</scope>
    <source>
        <strain evidence="4">ATCC 11170 / ATH 1.1.1 / DSM 467 / LMG 4362 / NCIMB 8255 / S1</strain>
    </source>
</reference>
<dbReference type="SMR" id="Q2RNG1"/>
<proteinExistence type="predicted"/>
<gene>
    <name evidence="3" type="ordered locus">Rru_A3540</name>
</gene>
<dbReference type="InterPro" id="IPR024467">
    <property type="entry name" value="Xre/MbcA/ParS-like_toxin-bd"/>
</dbReference>
<dbReference type="NCBIfam" id="TIGR02293">
    <property type="entry name" value="TAS_TIGR02293"/>
    <property type="match status" value="1"/>
</dbReference>
<dbReference type="DNASU" id="3836995"/>
<dbReference type="InterPro" id="IPR011979">
    <property type="entry name" value="Antitox_Xre"/>
</dbReference>
<evidence type="ECO:0000313" key="4">
    <source>
        <dbReference type="Proteomes" id="UP000001929"/>
    </source>
</evidence>
<evidence type="ECO:0000259" key="2">
    <source>
        <dbReference type="Pfam" id="PF20432"/>
    </source>
</evidence>
<dbReference type="KEGG" id="rru:Rru_A3540"/>